<dbReference type="GO" id="GO:0015418">
    <property type="term" value="F:ABC-type quaternary ammonium compound transporting activity"/>
    <property type="evidence" value="ECO:0007669"/>
    <property type="project" value="UniProtKB-EC"/>
</dbReference>
<evidence type="ECO:0000256" key="1">
    <source>
        <dbReference type="ARBA" id="ARBA00022448"/>
    </source>
</evidence>
<proteinExistence type="predicted"/>
<evidence type="ECO:0000256" key="9">
    <source>
        <dbReference type="ARBA" id="ARBA00052482"/>
    </source>
</evidence>
<comment type="subunit">
    <text evidence="10">The complex is composed of two ATP-binding proteins (OpuCA), two transmembrane proteins (OpuCB and OpuCD) and a solute-binding protein (OpuCC).</text>
</comment>
<sequence>MLMKLENVSKVFADLTVFQHLNIEVNKGDIVSLVGPSGCGKSTLLRSIAGLSRVSSGKIYIDGKDMTNIKAEQRPVVLMFQQPLLFPHLSILENVTYGLKYGKNKKAKKERIERGMNLLEKVDLEKLSGRYPNQLSGGQQQRVALARALIVNPSLVLLDEPFCSLDPELRTSIRTWVRDFLKKEGVTAVFVTHDRDEAMIMGDRIAVMKDGRFQQIGSPEEVYQHPDNEEVAEMFSEGLYVEGRFISAGKLSLRPVSRLLASDSQKAEGIIQSKFFKYGLTFYHVYIPDLKQSVVIQSNSHFSDKEAVHVCYKRPSVEACDTGKKSNWRIQSQKNEQKISR</sequence>
<comment type="catalytic activity">
    <reaction evidence="9">
        <text>a quaternary ammonium(out) + ATP + H2O = a quaternary ammonium(in) + ADP + phosphate + H(+)</text>
        <dbReference type="Rhea" id="RHEA:11036"/>
        <dbReference type="ChEBI" id="CHEBI:15377"/>
        <dbReference type="ChEBI" id="CHEBI:15378"/>
        <dbReference type="ChEBI" id="CHEBI:30616"/>
        <dbReference type="ChEBI" id="CHEBI:35267"/>
        <dbReference type="ChEBI" id="CHEBI:43474"/>
        <dbReference type="ChEBI" id="CHEBI:456216"/>
        <dbReference type="EC" id="7.6.2.9"/>
    </reaction>
</comment>
<evidence type="ECO:0000256" key="12">
    <source>
        <dbReference type="ARBA" id="ARBA00070305"/>
    </source>
</evidence>
<dbReference type="EMBL" id="FOGT01000023">
    <property type="protein sequence ID" value="SES40272.1"/>
    <property type="molecule type" value="Genomic_DNA"/>
</dbReference>
<dbReference type="GO" id="GO:0016020">
    <property type="term" value="C:membrane"/>
    <property type="evidence" value="ECO:0007669"/>
    <property type="project" value="InterPro"/>
</dbReference>
<accession>A0A1H9X254</accession>
<keyword evidence="15" id="KW-1185">Reference proteome</keyword>
<dbReference type="InterPro" id="IPR027417">
    <property type="entry name" value="P-loop_NTPase"/>
</dbReference>
<keyword evidence="1" id="KW-0813">Transport</keyword>
<dbReference type="RefSeq" id="WP_093055737.1">
    <property type="nucleotide sequence ID" value="NZ_FOGT01000023.1"/>
</dbReference>
<dbReference type="Pfam" id="PF00005">
    <property type="entry name" value="ABC_tran"/>
    <property type="match status" value="1"/>
</dbReference>
<keyword evidence="5 14" id="KW-0067">ATP-binding</keyword>
<dbReference type="PANTHER" id="PTHR42781:SF4">
    <property type="entry name" value="SPERMIDINE_PUTRESCINE IMPORT ATP-BINDING PROTEIN POTA"/>
    <property type="match status" value="1"/>
</dbReference>
<reference evidence="15" key="1">
    <citation type="submission" date="2016-10" db="EMBL/GenBank/DDBJ databases">
        <authorList>
            <person name="Varghese N."/>
            <person name="Submissions S."/>
        </authorList>
    </citation>
    <scope>NUCLEOTIDE SEQUENCE [LARGE SCALE GENOMIC DNA]</scope>
    <source>
        <strain evidence="15">S9</strain>
    </source>
</reference>
<feature type="domain" description="ABC transporter" evidence="13">
    <location>
        <begin position="3"/>
        <end position="235"/>
    </location>
</feature>
<dbReference type="PROSITE" id="PS00211">
    <property type="entry name" value="ABC_TRANSPORTER_1"/>
    <property type="match status" value="1"/>
</dbReference>
<dbReference type="GO" id="GO:0016887">
    <property type="term" value="F:ATP hydrolysis activity"/>
    <property type="evidence" value="ECO:0007669"/>
    <property type="project" value="InterPro"/>
</dbReference>
<evidence type="ECO:0000259" key="13">
    <source>
        <dbReference type="PROSITE" id="PS50893"/>
    </source>
</evidence>
<evidence type="ECO:0000256" key="5">
    <source>
        <dbReference type="ARBA" id="ARBA00022840"/>
    </source>
</evidence>
<evidence type="ECO:0000256" key="4">
    <source>
        <dbReference type="ARBA" id="ARBA00022741"/>
    </source>
</evidence>
<dbReference type="EC" id="7.6.2.9" evidence="11"/>
<organism evidence="14 15">
    <name type="scientific">Salipaludibacillus aurantiacus</name>
    <dbReference type="NCBI Taxonomy" id="1601833"/>
    <lineage>
        <taxon>Bacteria</taxon>
        <taxon>Bacillati</taxon>
        <taxon>Bacillota</taxon>
        <taxon>Bacilli</taxon>
        <taxon>Bacillales</taxon>
        <taxon>Bacillaceae</taxon>
    </lineage>
</organism>
<dbReference type="PANTHER" id="PTHR42781">
    <property type="entry name" value="SPERMIDINE/PUTRESCINE IMPORT ATP-BINDING PROTEIN POTA"/>
    <property type="match status" value="1"/>
</dbReference>
<dbReference type="CDD" id="cd03259">
    <property type="entry name" value="ABC_Carb_Solutes_like"/>
    <property type="match status" value="1"/>
</dbReference>
<keyword evidence="6" id="KW-0408">Iron</keyword>
<keyword evidence="2" id="KW-1003">Cell membrane</keyword>
<dbReference type="Proteomes" id="UP000198571">
    <property type="component" value="Unassembled WGS sequence"/>
</dbReference>
<dbReference type="PROSITE" id="PS50893">
    <property type="entry name" value="ABC_TRANSPORTER_2"/>
    <property type="match status" value="1"/>
</dbReference>
<dbReference type="SMART" id="SM00382">
    <property type="entry name" value="AAA"/>
    <property type="match status" value="1"/>
</dbReference>
<evidence type="ECO:0000256" key="3">
    <source>
        <dbReference type="ARBA" id="ARBA00022496"/>
    </source>
</evidence>
<keyword evidence="3" id="KW-0410">Iron transport</keyword>
<dbReference type="SUPFAM" id="SSF52540">
    <property type="entry name" value="P-loop containing nucleoside triphosphate hydrolases"/>
    <property type="match status" value="1"/>
</dbReference>
<dbReference type="InterPro" id="IPR003593">
    <property type="entry name" value="AAA+_ATPase"/>
</dbReference>
<protein>
    <recommendedName>
        <fullName evidence="12">Carnitine transport ATP-binding protein OpuCA</fullName>
        <ecNumber evidence="11">7.6.2.9</ecNumber>
    </recommendedName>
</protein>
<keyword evidence="8" id="KW-0472">Membrane</keyword>
<dbReference type="InterPro" id="IPR003439">
    <property type="entry name" value="ABC_transporter-like_ATP-bd"/>
</dbReference>
<evidence type="ECO:0000313" key="14">
    <source>
        <dbReference type="EMBL" id="SES40272.1"/>
    </source>
</evidence>
<keyword evidence="7" id="KW-0406">Ion transport</keyword>
<dbReference type="GO" id="GO:0015408">
    <property type="term" value="F:ABC-type ferric iron transporter activity"/>
    <property type="evidence" value="ECO:0007669"/>
    <property type="project" value="InterPro"/>
</dbReference>
<evidence type="ECO:0000256" key="11">
    <source>
        <dbReference type="ARBA" id="ARBA00066388"/>
    </source>
</evidence>
<dbReference type="OrthoDB" id="9790614at2"/>
<dbReference type="InterPro" id="IPR050093">
    <property type="entry name" value="ABC_SmlMolc_Importer"/>
</dbReference>
<evidence type="ECO:0000313" key="15">
    <source>
        <dbReference type="Proteomes" id="UP000198571"/>
    </source>
</evidence>
<dbReference type="AlphaFoldDB" id="A0A1H9X254"/>
<evidence type="ECO:0000256" key="10">
    <source>
        <dbReference type="ARBA" id="ARBA00063934"/>
    </source>
</evidence>
<dbReference type="STRING" id="1601833.SAMN05518684_12334"/>
<dbReference type="GO" id="GO:0005524">
    <property type="term" value="F:ATP binding"/>
    <property type="evidence" value="ECO:0007669"/>
    <property type="project" value="UniProtKB-KW"/>
</dbReference>
<evidence type="ECO:0000256" key="8">
    <source>
        <dbReference type="ARBA" id="ARBA00023136"/>
    </source>
</evidence>
<evidence type="ECO:0000256" key="7">
    <source>
        <dbReference type="ARBA" id="ARBA00023065"/>
    </source>
</evidence>
<dbReference type="FunFam" id="3.40.50.300:FF:000425">
    <property type="entry name" value="Probable ABC transporter, ATP-binding subunit"/>
    <property type="match status" value="1"/>
</dbReference>
<dbReference type="InterPro" id="IPR015853">
    <property type="entry name" value="ABC_transpr_FbpC"/>
</dbReference>
<evidence type="ECO:0000256" key="2">
    <source>
        <dbReference type="ARBA" id="ARBA00022475"/>
    </source>
</evidence>
<name>A0A1H9X254_9BACI</name>
<evidence type="ECO:0000256" key="6">
    <source>
        <dbReference type="ARBA" id="ARBA00023004"/>
    </source>
</evidence>
<gene>
    <name evidence="14" type="ORF">SAMN05518684_12334</name>
</gene>
<dbReference type="InterPro" id="IPR017871">
    <property type="entry name" value="ABC_transporter-like_CS"/>
</dbReference>
<keyword evidence="4" id="KW-0547">Nucleotide-binding</keyword>
<dbReference type="Gene3D" id="3.40.50.300">
    <property type="entry name" value="P-loop containing nucleotide triphosphate hydrolases"/>
    <property type="match status" value="1"/>
</dbReference>